<dbReference type="RefSeq" id="WP_103428372.1">
    <property type="nucleotide sequence ID" value="NZ_CP026314.1"/>
</dbReference>
<sequence>MLGKYRMDALARIIVGTIWFVVATLALAFVWLPFAVALKLIDVVWQLLVNTEGPVPDSTIEEPFTWWSMNVSWWLFGDGSFRPLPYA</sequence>
<feature type="transmembrane region" description="Helical" evidence="1">
    <location>
        <begin position="9"/>
        <end position="32"/>
    </location>
</feature>
<dbReference type="AlphaFoldDB" id="A0A2I8VS55"/>
<keyword evidence="3" id="KW-1185">Reference proteome</keyword>
<dbReference type="Proteomes" id="UP000236584">
    <property type="component" value="Plasmid unnamed5"/>
</dbReference>
<dbReference type="KEGG" id="srub:C2R22_24510"/>
<protein>
    <submittedName>
        <fullName evidence="2">Uncharacterized protein</fullName>
    </submittedName>
</protein>
<reference evidence="2 3" key="1">
    <citation type="submission" date="2018-01" db="EMBL/GenBank/DDBJ databases">
        <title>Complete genome sequence of Salinigranum rubrum GX10T, an extremely halophilic archaeon isolated from a marine solar saltern.</title>
        <authorList>
            <person name="Han S."/>
        </authorList>
    </citation>
    <scope>NUCLEOTIDE SEQUENCE [LARGE SCALE GENOMIC DNA]</scope>
    <source>
        <strain evidence="2 3">GX10</strain>
        <plasmid evidence="3">Plasmid unnamed5</plasmid>
    </source>
</reference>
<proteinExistence type="predicted"/>
<dbReference type="EMBL" id="CP026314">
    <property type="protein sequence ID" value="AUV84694.1"/>
    <property type="molecule type" value="Genomic_DNA"/>
</dbReference>
<keyword evidence="1" id="KW-0472">Membrane</keyword>
<keyword evidence="1" id="KW-0812">Transmembrane</keyword>
<organism evidence="2 3">
    <name type="scientific">Salinigranum rubrum</name>
    <dbReference type="NCBI Taxonomy" id="755307"/>
    <lineage>
        <taxon>Archaea</taxon>
        <taxon>Methanobacteriati</taxon>
        <taxon>Methanobacteriota</taxon>
        <taxon>Stenosarchaea group</taxon>
        <taxon>Halobacteria</taxon>
        <taxon>Halobacteriales</taxon>
        <taxon>Haloferacaceae</taxon>
        <taxon>Salinigranum</taxon>
    </lineage>
</organism>
<evidence type="ECO:0000313" key="2">
    <source>
        <dbReference type="EMBL" id="AUV84694.1"/>
    </source>
</evidence>
<keyword evidence="1" id="KW-1133">Transmembrane helix</keyword>
<gene>
    <name evidence="2" type="ORF">C2R22_24510</name>
</gene>
<name>A0A2I8VS55_9EURY</name>
<geneLocation type="plasmid" evidence="2 3">
    <name>unnamed5</name>
</geneLocation>
<keyword evidence="2" id="KW-0614">Plasmid</keyword>
<evidence type="ECO:0000313" key="3">
    <source>
        <dbReference type="Proteomes" id="UP000236584"/>
    </source>
</evidence>
<evidence type="ECO:0000256" key="1">
    <source>
        <dbReference type="SAM" id="Phobius"/>
    </source>
</evidence>
<dbReference type="OrthoDB" id="386033at2157"/>
<accession>A0A2I8VS55</accession>
<dbReference type="GeneID" id="35595328"/>